<dbReference type="SMART" id="SM00477">
    <property type="entry name" value="NUC"/>
    <property type="match status" value="1"/>
</dbReference>
<keyword evidence="6" id="KW-1185">Reference proteome</keyword>
<proteinExistence type="inferred from homology"/>
<feature type="domain" description="ENPP1-3/EXOG-like endonuclease/phosphodiesterase" evidence="3">
    <location>
        <begin position="241"/>
        <end position="439"/>
    </location>
</feature>
<dbReference type="InterPro" id="IPR044925">
    <property type="entry name" value="His-Me_finger_sf"/>
</dbReference>
<dbReference type="EMBL" id="JAYMGO010000003">
    <property type="protein sequence ID" value="KAL1279361.1"/>
    <property type="molecule type" value="Genomic_DNA"/>
</dbReference>
<feature type="domain" description="DNA/RNA non-specific endonuclease/pyrophosphatase/phosphodiesterase" evidence="4">
    <location>
        <begin position="240"/>
        <end position="439"/>
    </location>
</feature>
<dbReference type="InterPro" id="IPR044929">
    <property type="entry name" value="DNA/RNA_non-sp_Endonuclease_sf"/>
</dbReference>
<dbReference type="SMART" id="SM00892">
    <property type="entry name" value="Endonuclease_NS"/>
    <property type="match status" value="1"/>
</dbReference>
<gene>
    <name evidence="5" type="ORF">QQF64_026034</name>
</gene>
<comment type="similarity">
    <text evidence="1">Belongs to the DNA/RNA non-specific endonuclease family.</text>
</comment>
<dbReference type="Gene3D" id="3.40.570.10">
    <property type="entry name" value="Extracellular Endonuclease, subunit A"/>
    <property type="match status" value="1"/>
</dbReference>
<evidence type="ECO:0000259" key="4">
    <source>
        <dbReference type="SMART" id="SM00892"/>
    </source>
</evidence>
<organism evidence="5 6">
    <name type="scientific">Cirrhinus molitorella</name>
    <name type="common">mud carp</name>
    <dbReference type="NCBI Taxonomy" id="172907"/>
    <lineage>
        <taxon>Eukaryota</taxon>
        <taxon>Metazoa</taxon>
        <taxon>Chordata</taxon>
        <taxon>Craniata</taxon>
        <taxon>Vertebrata</taxon>
        <taxon>Euteleostomi</taxon>
        <taxon>Actinopterygii</taxon>
        <taxon>Neopterygii</taxon>
        <taxon>Teleostei</taxon>
        <taxon>Ostariophysi</taxon>
        <taxon>Cypriniformes</taxon>
        <taxon>Cyprinidae</taxon>
        <taxon>Labeoninae</taxon>
        <taxon>Labeonini</taxon>
        <taxon>Cirrhinus</taxon>
    </lineage>
</organism>
<evidence type="ECO:0008006" key="7">
    <source>
        <dbReference type="Google" id="ProtNLM"/>
    </source>
</evidence>
<evidence type="ECO:0000313" key="5">
    <source>
        <dbReference type="EMBL" id="KAL1279361.1"/>
    </source>
</evidence>
<dbReference type="Pfam" id="PF01223">
    <property type="entry name" value="Endonuclease_NS"/>
    <property type="match status" value="1"/>
</dbReference>
<dbReference type="InterPro" id="IPR040255">
    <property type="entry name" value="Non-specific_endonuclease"/>
</dbReference>
<name>A0ABR3NRE8_9TELE</name>
<comment type="caution">
    <text evidence="5">The sequence shown here is derived from an EMBL/GenBank/DDBJ whole genome shotgun (WGS) entry which is preliminary data.</text>
</comment>
<protein>
    <recommendedName>
        <fullName evidence="7">Endonuclease G, mitochondrial</fullName>
    </recommendedName>
</protein>
<evidence type="ECO:0000313" key="6">
    <source>
        <dbReference type="Proteomes" id="UP001558613"/>
    </source>
</evidence>
<feature type="compositionally biased region" description="Polar residues" evidence="2">
    <location>
        <begin position="138"/>
        <end position="157"/>
    </location>
</feature>
<evidence type="ECO:0000256" key="2">
    <source>
        <dbReference type="SAM" id="MobiDB-lite"/>
    </source>
</evidence>
<evidence type="ECO:0000256" key="1">
    <source>
        <dbReference type="ARBA" id="ARBA00010052"/>
    </source>
</evidence>
<feature type="compositionally biased region" description="Basic and acidic residues" evidence="2">
    <location>
        <begin position="62"/>
        <end position="84"/>
    </location>
</feature>
<feature type="compositionally biased region" description="Basic and acidic residues" evidence="2">
    <location>
        <begin position="178"/>
        <end position="194"/>
    </location>
</feature>
<dbReference type="InterPro" id="IPR001604">
    <property type="entry name" value="Endo_G_ENPP1-like_dom"/>
</dbReference>
<feature type="region of interest" description="Disordered" evidence="2">
    <location>
        <begin position="1"/>
        <end position="84"/>
    </location>
</feature>
<dbReference type="PANTHER" id="PTHR13966">
    <property type="entry name" value="ENDONUCLEASE RELATED"/>
    <property type="match status" value="1"/>
</dbReference>
<evidence type="ECO:0000259" key="3">
    <source>
        <dbReference type="SMART" id="SM00477"/>
    </source>
</evidence>
<dbReference type="SUPFAM" id="SSF54060">
    <property type="entry name" value="His-Me finger endonucleases"/>
    <property type="match status" value="1"/>
</dbReference>
<sequence length="470" mass="53224">MHASKYKLTEESGVVSEGQLSASSTDVAPTATEVNSNNSESKNTALVNENKDSLVNNCEQQKSIDNHKESNFTDKPDQMKAERENGRWEDVLWSTVDINLACGKAERLKENSEDRSSQSSDELETVGAAGGDKPRTGANCNSAKIGLSQTGSASQDRSVARFSTGGQTTRNYPGAPDDQSRKKSESEDSERSTVDETINICIPFTNIFANEQTVTEDNVENVRSPYKLIDGFPSNTDIRKRKSYTMSFSRATNNAEWVYEILNSETLEDNCKNIKPFRNDYHKGHLAAAANHRWCQEAKNDANLFSNIIPQHKKLNQGMWKKLENHCRRIQRVNSDCNVHVYTGPLYLRETNDRYHRMHELIKMNIFGNKVIPTHLFKVIIVENEDGTVKEPKCYLIPNKETESKDLDDYRLQHDDGRPDIEFIERASGLNFIQHHPNVNMRDHIKTVTLHGEHVNQESCSVDITLRISS</sequence>
<feature type="compositionally biased region" description="Basic and acidic residues" evidence="2">
    <location>
        <begin position="107"/>
        <end position="116"/>
    </location>
</feature>
<dbReference type="Proteomes" id="UP001558613">
    <property type="component" value="Unassembled WGS sequence"/>
</dbReference>
<feature type="region of interest" description="Disordered" evidence="2">
    <location>
        <begin position="107"/>
        <end position="195"/>
    </location>
</feature>
<feature type="compositionally biased region" description="Polar residues" evidence="2">
    <location>
        <begin position="18"/>
        <end position="61"/>
    </location>
</feature>
<accession>A0ABR3NRE8</accession>
<dbReference type="PANTHER" id="PTHR13966:SF5">
    <property type="entry name" value="ENDONUCLEASE G, MITOCHONDRIAL"/>
    <property type="match status" value="1"/>
</dbReference>
<dbReference type="InterPro" id="IPR020821">
    <property type="entry name" value="ENPP1-3/EXOG-like_nuc-like"/>
</dbReference>
<reference evidence="5 6" key="1">
    <citation type="submission" date="2023-09" db="EMBL/GenBank/DDBJ databases">
        <authorList>
            <person name="Wang M."/>
        </authorList>
    </citation>
    <scope>NUCLEOTIDE SEQUENCE [LARGE SCALE GENOMIC DNA]</scope>
    <source>
        <strain evidence="5">GT-2023</strain>
        <tissue evidence="5">Liver</tissue>
    </source>
</reference>